<reference evidence="4 5" key="2">
    <citation type="submission" date="2021-03" db="EMBL/GenBank/DDBJ databases">
        <title>Genomic Encyclopedia of Type Strains, Phase IV (KMG-IV): sequencing the most valuable type-strain genomes for metagenomic binning, comparative biology and taxonomic classification.</title>
        <authorList>
            <person name="Goeker M."/>
        </authorList>
    </citation>
    <scope>NUCLEOTIDE SEQUENCE [LARGE SCALE GENOMIC DNA]</scope>
    <source>
        <strain evidence="4 5">DSM 41954</strain>
    </source>
</reference>
<proteinExistence type="predicted"/>
<evidence type="ECO:0000313" key="5">
    <source>
        <dbReference type="Proteomes" id="UP000756710"/>
    </source>
</evidence>
<keyword evidence="1" id="KW-0378">Hydrolase</keyword>
<evidence type="ECO:0000259" key="2">
    <source>
        <dbReference type="PROSITE" id="PS50263"/>
    </source>
</evidence>
<gene>
    <name evidence="4" type="ORF">J2Z30_008098</name>
    <name evidence="3" type="ORF">SIRAN816</name>
</gene>
<dbReference type="Proteomes" id="UP000756710">
    <property type="component" value="Unassembled WGS sequence"/>
</dbReference>
<keyword evidence="5" id="KW-1185">Reference proteome</keyword>
<name>A0A060ZK36_9ACTN</name>
<dbReference type="EMBL" id="LK022848">
    <property type="protein sequence ID" value="CDR02551.1"/>
    <property type="molecule type" value="Genomic_DNA"/>
</dbReference>
<keyword evidence="3" id="KW-0012">Acyltransferase</keyword>
<dbReference type="RefSeq" id="WP_052701151.1">
    <property type="nucleotide sequence ID" value="NZ_BAABDR010000098.1"/>
</dbReference>
<dbReference type="AlphaFoldDB" id="A0A060ZK36"/>
<dbReference type="InterPro" id="IPR050345">
    <property type="entry name" value="Aliph_Amidase/BUP"/>
</dbReference>
<keyword evidence="3" id="KW-0808">Transferase</keyword>
<accession>A0A060ZK36</accession>
<dbReference type="EMBL" id="JAGGLR010000028">
    <property type="protein sequence ID" value="MBP2067032.1"/>
    <property type="molecule type" value="Genomic_DNA"/>
</dbReference>
<dbReference type="PANTHER" id="PTHR43674">
    <property type="entry name" value="NITRILASE C965.09-RELATED"/>
    <property type="match status" value="1"/>
</dbReference>
<protein>
    <submittedName>
        <fullName evidence="4">Amidohydrolase</fullName>
    </submittedName>
    <submittedName>
        <fullName evidence="3">Nitrilase/cyanide hydratase and apolipoprotein N-acyltransferase</fullName>
    </submittedName>
</protein>
<evidence type="ECO:0000313" key="4">
    <source>
        <dbReference type="EMBL" id="MBP2067032.1"/>
    </source>
</evidence>
<feature type="domain" description="CN hydrolase" evidence="2">
    <location>
        <begin position="11"/>
        <end position="244"/>
    </location>
</feature>
<dbReference type="GO" id="GO:0016811">
    <property type="term" value="F:hydrolase activity, acting on carbon-nitrogen (but not peptide) bonds, in linear amides"/>
    <property type="evidence" value="ECO:0007669"/>
    <property type="project" value="TreeGrafter"/>
</dbReference>
<reference evidence="3" key="1">
    <citation type="submission" date="2014-05" db="EMBL/GenBank/DDBJ databases">
        <authorList>
            <person name="Horn Fabian"/>
        </authorList>
    </citation>
    <scope>NUCLEOTIDE SEQUENCE</scope>
</reference>
<dbReference type="Pfam" id="PF00795">
    <property type="entry name" value="CN_hydrolase"/>
    <property type="match status" value="1"/>
</dbReference>
<dbReference type="InterPro" id="IPR003010">
    <property type="entry name" value="C-N_Hydrolase"/>
</dbReference>
<evidence type="ECO:0000256" key="1">
    <source>
        <dbReference type="ARBA" id="ARBA00022801"/>
    </source>
</evidence>
<dbReference type="PROSITE" id="PS50263">
    <property type="entry name" value="CN_HYDROLASE"/>
    <property type="match status" value="1"/>
</dbReference>
<sequence length="270" mass="29355">MSAPIGPARELRVVLAQLTPHPADVVANLTRLETLVGQHAQAELMVFPELFLTGYNLDAVHQLALAPQGDVVVRVRTLARHWRTAIIVGFAEIHGDKVANSLACIDSDGCMTGIYRKTHLFGRERDHFTGGDRLPVVELAGIRVGPMICFDIEFPEPARTLALDGAQLLVSAAANMEPYEPDHHLASRARALDNRLPHIYVNRTGWESPFVFTGHSRIVAADGSVLLQLGADECVASSRVTIDAGTSEPTDYLNQLRPDLYGGELRTAPG</sequence>
<dbReference type="InterPro" id="IPR036526">
    <property type="entry name" value="C-N_Hydrolase_sf"/>
</dbReference>
<dbReference type="SUPFAM" id="SSF56317">
    <property type="entry name" value="Carbon-nitrogen hydrolase"/>
    <property type="match status" value="1"/>
</dbReference>
<dbReference type="HOGENOM" id="CLU_030130_3_1_11"/>
<keyword evidence="3" id="KW-0449">Lipoprotein</keyword>
<dbReference type="PANTHER" id="PTHR43674:SF2">
    <property type="entry name" value="BETA-UREIDOPROPIONASE"/>
    <property type="match status" value="1"/>
</dbReference>
<dbReference type="Gene3D" id="3.60.110.10">
    <property type="entry name" value="Carbon-nitrogen hydrolase"/>
    <property type="match status" value="1"/>
</dbReference>
<evidence type="ECO:0000313" key="3">
    <source>
        <dbReference type="EMBL" id="CDR02551.1"/>
    </source>
</evidence>
<organism evidence="3">
    <name type="scientific">Streptomyces iranensis</name>
    <dbReference type="NCBI Taxonomy" id="576784"/>
    <lineage>
        <taxon>Bacteria</taxon>
        <taxon>Bacillati</taxon>
        <taxon>Actinomycetota</taxon>
        <taxon>Actinomycetes</taxon>
        <taxon>Kitasatosporales</taxon>
        <taxon>Streptomycetaceae</taxon>
        <taxon>Streptomyces</taxon>
        <taxon>Streptomyces violaceusniger group</taxon>
    </lineage>
</organism>
<dbReference type="GO" id="GO:0016746">
    <property type="term" value="F:acyltransferase activity"/>
    <property type="evidence" value="ECO:0007669"/>
    <property type="project" value="UniProtKB-KW"/>
</dbReference>